<evidence type="ECO:0000256" key="4">
    <source>
        <dbReference type="ARBA" id="ARBA00022695"/>
    </source>
</evidence>
<sequence length="724" mass="82641">MRNIPVWCSIRGTNITICAREEADYVLGHISYENRTGVSGWGICRVGRMNFPAKVVQCGDIWLYYVSTKVEAQLLPPEVRRAISSAYSMVDGYDYGEMTGARFLRRHFEVDRKEIAHHRIGEGPREGEFPRASVTSEHHTHYRPEEVWEVARKYKVVMRAVSLVFEKLKGVEGMTEAAAATFMMFVLFARPQVAYLLATSRRVWKAKDIGQLAKVLKEVSTPLKSMQSSELCDMTQLFELQTLVNRGIGKVNWNEEKQDRTNPDAVQVDHERVFKEAIDIFRMGSDMGFKYPTMDLNKYVKSRWEWVPTGSVHSQHQEDRPYIKKEYRHRTKFVTLNMMGKHHIKEMFSRPPEIHAWASVKYEWAKQRAIYGVDLTSSVITNLAMYRCEEVFKHRFPVGEAAEARKVHKRLTMMLDGNESMCYDFDNFNAQHSTSSMQAVLMAYYEVFGGDMTKEQQQAMEWTIASVARTTVHNNEEQREETYRPNGTLLSGWRLTTFINTALNYIYFKISGALDVRGVKDSVHNGDDVLLAVRDIHSATRVHKLMSDINARAQATKCNVFSVGEFLRVEHKVSPEEGLGAQYLARAAATMTHSRVESQAPIRLTDAVKATVTRAEEIAARALEGGEIAKDLMDIALKRLAEIFGVEHRDVCKIAKSHILVGGAIAAETGDIDMLISEEIEKEREPADEERREELARPEELMPGIFDYAECWKSSMANICQGRE</sequence>
<dbReference type="EC" id="2.7.7.48" evidence="8"/>
<proteinExistence type="inferred from homology"/>
<dbReference type="InterPro" id="IPR007094">
    <property type="entry name" value="RNA-dir_pol_PSvirus"/>
</dbReference>
<name>A0AAU6W4L3_9VIRU</name>
<dbReference type="GO" id="GO:0003968">
    <property type="term" value="F:RNA-directed RNA polymerase activity"/>
    <property type="evidence" value="ECO:0007669"/>
    <property type="project" value="UniProtKB-KW"/>
</dbReference>
<keyword evidence="6 8" id="KW-0693">Viral RNA replication</keyword>
<keyword evidence="2 8" id="KW-0696">RNA-directed RNA polymerase</keyword>
<keyword evidence="4 8" id="KW-0548">Nucleotidyltransferase</keyword>
<evidence type="ECO:0000256" key="1">
    <source>
        <dbReference type="ARBA" id="ARBA00010455"/>
    </source>
</evidence>
<evidence type="ECO:0000256" key="2">
    <source>
        <dbReference type="ARBA" id="ARBA00022484"/>
    </source>
</evidence>
<evidence type="ECO:0000256" key="5">
    <source>
        <dbReference type="ARBA" id="ARBA00022741"/>
    </source>
</evidence>
<reference evidence="10" key="1">
    <citation type="submission" date="2023-12" db="EMBL/GenBank/DDBJ databases">
        <authorList>
            <person name="Xu Z."/>
            <person name="Gao Y."/>
            <person name="Teng K."/>
            <person name="Zheng L."/>
        </authorList>
    </citation>
    <scope>NUCLEOTIDE SEQUENCE</scope>
    <source>
        <strain evidence="10">Fz1</strain>
    </source>
</reference>
<evidence type="ECO:0000256" key="8">
    <source>
        <dbReference type="RuleBase" id="RU364050"/>
    </source>
</evidence>
<dbReference type="GO" id="GO:0039694">
    <property type="term" value="P:viral RNA genome replication"/>
    <property type="evidence" value="ECO:0007669"/>
    <property type="project" value="InterPro"/>
</dbReference>
<dbReference type="PROSITE" id="PS50507">
    <property type="entry name" value="RDRP_SSRNA_POS"/>
    <property type="match status" value="1"/>
</dbReference>
<evidence type="ECO:0000259" key="9">
    <source>
        <dbReference type="PROSITE" id="PS50507"/>
    </source>
</evidence>
<dbReference type="SUPFAM" id="SSF56672">
    <property type="entry name" value="DNA/RNA polymerases"/>
    <property type="match status" value="1"/>
</dbReference>
<evidence type="ECO:0000256" key="3">
    <source>
        <dbReference type="ARBA" id="ARBA00022679"/>
    </source>
</evidence>
<dbReference type="InterPro" id="IPR043502">
    <property type="entry name" value="DNA/RNA_pol_sf"/>
</dbReference>
<accession>A0AAU6W4L3</accession>
<dbReference type="Pfam" id="PF02123">
    <property type="entry name" value="RdRP_4"/>
    <property type="match status" value="1"/>
</dbReference>
<dbReference type="InterPro" id="IPR001795">
    <property type="entry name" value="RNA-dir_pol_luteovirus"/>
</dbReference>
<evidence type="ECO:0000313" key="10">
    <source>
        <dbReference type="EMBL" id="XAI73201.1"/>
    </source>
</evidence>
<dbReference type="GO" id="GO:0006351">
    <property type="term" value="P:DNA-templated transcription"/>
    <property type="evidence" value="ECO:0007669"/>
    <property type="project" value="InterPro"/>
</dbReference>
<comment type="catalytic activity">
    <reaction evidence="7 8">
        <text>RNA(n) + a ribonucleoside 5'-triphosphate = RNA(n+1) + diphosphate</text>
        <dbReference type="Rhea" id="RHEA:21248"/>
        <dbReference type="Rhea" id="RHEA-COMP:14527"/>
        <dbReference type="Rhea" id="RHEA-COMP:17342"/>
        <dbReference type="ChEBI" id="CHEBI:33019"/>
        <dbReference type="ChEBI" id="CHEBI:61557"/>
        <dbReference type="ChEBI" id="CHEBI:140395"/>
        <dbReference type="EC" id="2.7.7.48"/>
    </reaction>
</comment>
<keyword evidence="5 8" id="KW-0547">Nucleotide-binding</keyword>
<comment type="similarity">
    <text evidence="1">Belongs to the totiviridae RNA-directed RNA polymerase family.</text>
</comment>
<dbReference type="EMBL" id="OR915853">
    <property type="protein sequence ID" value="XAI73201.1"/>
    <property type="molecule type" value="Genomic_RNA"/>
</dbReference>
<dbReference type="GO" id="GO:0003723">
    <property type="term" value="F:RNA binding"/>
    <property type="evidence" value="ECO:0007669"/>
    <property type="project" value="InterPro"/>
</dbReference>
<organism evidence="10">
    <name type="scientific">Morella rubra associated totivirus 1</name>
    <dbReference type="NCBI Taxonomy" id="3143507"/>
    <lineage>
        <taxon>Viruses</taxon>
        <taxon>Riboviria</taxon>
        <taxon>Orthornavirae</taxon>
        <taxon>Duplornaviricota</taxon>
        <taxon>Chrymotiviricetes</taxon>
        <taxon>Ghabrivirales</taxon>
        <taxon>Alphatotivirineae</taxon>
        <taxon>Orthototiviridae</taxon>
        <taxon>Totivirus</taxon>
    </lineage>
</organism>
<evidence type="ECO:0000256" key="7">
    <source>
        <dbReference type="ARBA" id="ARBA00048744"/>
    </source>
</evidence>
<protein>
    <recommendedName>
        <fullName evidence="8">RNA-directed RNA polymerase</fullName>
        <ecNumber evidence="8">2.7.7.48</ecNumber>
    </recommendedName>
</protein>
<dbReference type="GO" id="GO:0000166">
    <property type="term" value="F:nucleotide binding"/>
    <property type="evidence" value="ECO:0007669"/>
    <property type="project" value="UniProtKB-KW"/>
</dbReference>
<keyword evidence="3 8" id="KW-0808">Transferase</keyword>
<evidence type="ECO:0000256" key="6">
    <source>
        <dbReference type="ARBA" id="ARBA00022953"/>
    </source>
</evidence>
<feature type="domain" description="RdRp catalytic" evidence="9">
    <location>
        <begin position="418"/>
        <end position="541"/>
    </location>
</feature>